<evidence type="ECO:0000313" key="2">
    <source>
        <dbReference type="EMBL" id="GFA48596.1"/>
    </source>
</evidence>
<name>A0A699JNF8_TANCI</name>
<feature type="compositionally biased region" description="Acidic residues" evidence="1">
    <location>
        <begin position="66"/>
        <end position="126"/>
    </location>
</feature>
<sequence length="313" mass="34968">MSDSEDSTVTYTTVSSPYEGRSGDVSPRVVEPQYIPPEDDVFPAEEQPLYAAASPTAELPRYILESDPDEDPDEDPEEDDDEDPEEDPTDYPTDHDDDDEEEEPSGDDDDEEDKEQDEDDDDEEEEHPASSDSIPPPPALRVTAMISFRPQPPTLSFTKEDAERFLAMPNPLPSPLTPLSSLLPQIPSPPLPASPPILLIPLPAALPPLQLLSSDHKADRPEDIRYGIRDTWIDPRDVAEEEALTTLEGVNTRVTELAAVQEQDTQDIYGVMEDTQGRQTEIFQRVKALVDDSKYHYEIGRLVDQEARCSREA</sequence>
<organism evidence="2">
    <name type="scientific">Tanacetum cinerariifolium</name>
    <name type="common">Dalmatian daisy</name>
    <name type="synonym">Chrysanthemum cinerariifolium</name>
    <dbReference type="NCBI Taxonomy" id="118510"/>
    <lineage>
        <taxon>Eukaryota</taxon>
        <taxon>Viridiplantae</taxon>
        <taxon>Streptophyta</taxon>
        <taxon>Embryophyta</taxon>
        <taxon>Tracheophyta</taxon>
        <taxon>Spermatophyta</taxon>
        <taxon>Magnoliopsida</taxon>
        <taxon>eudicotyledons</taxon>
        <taxon>Gunneridae</taxon>
        <taxon>Pentapetalae</taxon>
        <taxon>asterids</taxon>
        <taxon>campanulids</taxon>
        <taxon>Asterales</taxon>
        <taxon>Asteraceae</taxon>
        <taxon>Asteroideae</taxon>
        <taxon>Anthemideae</taxon>
        <taxon>Anthemidinae</taxon>
        <taxon>Tanacetum</taxon>
    </lineage>
</organism>
<dbReference type="AlphaFoldDB" id="A0A699JNF8"/>
<accession>A0A699JNF8</accession>
<comment type="caution">
    <text evidence="2">The sequence shown here is derived from an EMBL/GenBank/DDBJ whole genome shotgun (WGS) entry which is preliminary data.</text>
</comment>
<dbReference type="EMBL" id="BKCJ010432407">
    <property type="protein sequence ID" value="GFA48596.1"/>
    <property type="molecule type" value="Genomic_DNA"/>
</dbReference>
<protein>
    <recommendedName>
        <fullName evidence="3">Reverse transcriptase domain-containing protein</fullName>
    </recommendedName>
</protein>
<gene>
    <name evidence="2" type="ORF">Tci_620568</name>
</gene>
<evidence type="ECO:0000256" key="1">
    <source>
        <dbReference type="SAM" id="MobiDB-lite"/>
    </source>
</evidence>
<evidence type="ECO:0008006" key="3">
    <source>
        <dbReference type="Google" id="ProtNLM"/>
    </source>
</evidence>
<feature type="compositionally biased region" description="Low complexity" evidence="1">
    <location>
        <begin position="7"/>
        <end position="19"/>
    </location>
</feature>
<feature type="region of interest" description="Disordered" evidence="1">
    <location>
        <begin position="1"/>
        <end position="155"/>
    </location>
</feature>
<proteinExistence type="predicted"/>
<reference evidence="2" key="1">
    <citation type="journal article" date="2019" name="Sci. Rep.">
        <title>Draft genome of Tanacetum cinerariifolium, the natural source of mosquito coil.</title>
        <authorList>
            <person name="Yamashiro T."/>
            <person name="Shiraishi A."/>
            <person name="Satake H."/>
            <person name="Nakayama K."/>
        </authorList>
    </citation>
    <scope>NUCLEOTIDE SEQUENCE</scope>
</reference>